<sequence length="759" mass="82526">MKVILYVRLGLGETQARWSIAPEVDYAYWLDDRFRLELEEEVRRLELEERHRDERGSLAVHISEGESCRGLGRGERSRVKKNSGAGEGESDNNEEPAGAFAVAAWSEPLPLGVARGIAEKWPAAARPVHVDEACSILTRLVSDAVNAEAEQGFMAKPAPTAHAAHVQGPSAGFAADGGRARALALAAQAVRAAALLQGRALLSSEALALLGAAGAASPAGAAPAAWSAAARALQLAALLGQLRLGGAVAPQPQPGLLRWRQALGAVPRPPLLRCQRCGSGTARMRRTPCAACGRACAYCEACLNMGRSRECGLLIHGMPYALGVPVPPGASSAFDLTADRLAARLDPWKLSPAQSAAAAAALTFIETPPPAAMAAAALTYIEAPSAASLTCIETPPPAAMAARTRPWRRLFQARNNHARTSQRHNRHFLLWAVTGAGKTEMIFPLIESCILRGGRALLATPRRDVVLELDPRIRRAFPQTSVVTLYGGSEQRWEQGEITLATTHQLFRFRHGFDLVIIDELDAYPYHNDPMLHYAAEHAGKPGAAAIFLSATPPADMRRAVKRKRLAHVRVPVRFHRHPLPVPVQLVIPPVRQLLHKRMLPRRLVHKLQASINRGAQIFVFVQHIRDVEPLVHRFRRLFPGIIIEGTSSKDEERSGKVLRFRDRGIRMLVTTTILERGVTIAKSDVFILDADGKLFDDASLVQMAGRAGRSMDDPAGAVYFCASARNRSQQSAIKQIRGMNRIAAREGYLLQHKEGYLT</sequence>
<dbReference type="InterPro" id="IPR014001">
    <property type="entry name" value="Helicase_ATP-bd"/>
</dbReference>
<dbReference type="Pfam" id="PF04851">
    <property type="entry name" value="ResIII"/>
    <property type="match status" value="1"/>
</dbReference>
<evidence type="ECO:0000313" key="8">
    <source>
        <dbReference type="Proteomes" id="UP001596047"/>
    </source>
</evidence>
<organism evidence="7 8">
    <name type="scientific">Paenibacillus solisilvae</name>
    <dbReference type="NCBI Taxonomy" id="2486751"/>
    <lineage>
        <taxon>Bacteria</taxon>
        <taxon>Bacillati</taxon>
        <taxon>Bacillota</taxon>
        <taxon>Bacilli</taxon>
        <taxon>Bacillales</taxon>
        <taxon>Paenibacillaceae</taxon>
        <taxon>Paenibacillus</taxon>
    </lineage>
</organism>
<comment type="caution">
    <text evidence="7">The sequence shown here is derived from an EMBL/GenBank/DDBJ whole genome shotgun (WGS) entry which is preliminary data.</text>
</comment>
<feature type="region of interest" description="Disordered" evidence="4">
    <location>
        <begin position="69"/>
        <end position="96"/>
    </location>
</feature>
<keyword evidence="7" id="KW-0347">Helicase</keyword>
<protein>
    <submittedName>
        <fullName evidence="7">DEAD/DEAH box helicase</fullName>
    </submittedName>
</protein>
<dbReference type="InterPro" id="IPR006935">
    <property type="entry name" value="Helicase/UvrB_N"/>
</dbReference>
<keyword evidence="1" id="KW-0547">Nucleotide-binding</keyword>
<gene>
    <name evidence="7" type="ORF">ACFPYJ_29040</name>
</gene>
<feature type="domain" description="Helicase C-terminal" evidence="6">
    <location>
        <begin position="600"/>
        <end position="757"/>
    </location>
</feature>
<dbReference type="InterPro" id="IPR001650">
    <property type="entry name" value="Helicase_C-like"/>
</dbReference>
<dbReference type="SUPFAM" id="SSF52540">
    <property type="entry name" value="P-loop containing nucleoside triphosphate hydrolases"/>
    <property type="match status" value="1"/>
</dbReference>
<dbReference type="SMART" id="SM00487">
    <property type="entry name" value="DEXDc"/>
    <property type="match status" value="1"/>
</dbReference>
<feature type="domain" description="Helicase ATP-binding" evidence="5">
    <location>
        <begin position="419"/>
        <end position="571"/>
    </location>
</feature>
<dbReference type="SMART" id="SM00490">
    <property type="entry name" value="HELICc"/>
    <property type="match status" value="1"/>
</dbReference>
<dbReference type="RefSeq" id="WP_379191739.1">
    <property type="nucleotide sequence ID" value="NZ_JBHSOW010000115.1"/>
</dbReference>
<evidence type="ECO:0000256" key="3">
    <source>
        <dbReference type="ARBA" id="ARBA00023125"/>
    </source>
</evidence>
<name>A0ABW0W7V5_9BACL</name>
<keyword evidence="2" id="KW-0067">ATP-binding</keyword>
<dbReference type="Gene3D" id="3.40.50.300">
    <property type="entry name" value="P-loop containing nucleotide triphosphate hydrolases"/>
    <property type="match status" value="2"/>
</dbReference>
<dbReference type="PANTHER" id="PTHR30580">
    <property type="entry name" value="PRIMOSOMAL PROTEIN N"/>
    <property type="match status" value="1"/>
</dbReference>
<evidence type="ECO:0000313" key="7">
    <source>
        <dbReference type="EMBL" id="MFC5653084.1"/>
    </source>
</evidence>
<dbReference type="EMBL" id="JBHSOW010000115">
    <property type="protein sequence ID" value="MFC5653084.1"/>
    <property type="molecule type" value="Genomic_DNA"/>
</dbReference>
<evidence type="ECO:0000256" key="1">
    <source>
        <dbReference type="ARBA" id="ARBA00022741"/>
    </source>
</evidence>
<reference evidence="8" key="1">
    <citation type="journal article" date="2019" name="Int. J. Syst. Evol. Microbiol.">
        <title>The Global Catalogue of Microorganisms (GCM) 10K type strain sequencing project: providing services to taxonomists for standard genome sequencing and annotation.</title>
        <authorList>
            <consortium name="The Broad Institute Genomics Platform"/>
            <consortium name="The Broad Institute Genome Sequencing Center for Infectious Disease"/>
            <person name="Wu L."/>
            <person name="Ma J."/>
        </authorList>
    </citation>
    <scope>NUCLEOTIDE SEQUENCE [LARGE SCALE GENOMIC DNA]</scope>
    <source>
        <strain evidence="8">CGMCC 1.3240</strain>
    </source>
</reference>
<evidence type="ECO:0000256" key="2">
    <source>
        <dbReference type="ARBA" id="ARBA00022840"/>
    </source>
</evidence>
<evidence type="ECO:0000259" key="6">
    <source>
        <dbReference type="PROSITE" id="PS51194"/>
    </source>
</evidence>
<dbReference type="GO" id="GO:0004386">
    <property type="term" value="F:helicase activity"/>
    <property type="evidence" value="ECO:0007669"/>
    <property type="project" value="UniProtKB-KW"/>
</dbReference>
<dbReference type="InterPro" id="IPR027417">
    <property type="entry name" value="P-loop_NTPase"/>
</dbReference>
<dbReference type="PROSITE" id="PS51194">
    <property type="entry name" value="HELICASE_CTER"/>
    <property type="match status" value="1"/>
</dbReference>
<keyword evidence="8" id="KW-1185">Reference proteome</keyword>
<keyword evidence="7" id="KW-0378">Hydrolase</keyword>
<proteinExistence type="predicted"/>
<evidence type="ECO:0000259" key="5">
    <source>
        <dbReference type="PROSITE" id="PS51192"/>
    </source>
</evidence>
<accession>A0ABW0W7V5</accession>
<dbReference type="Pfam" id="PF00271">
    <property type="entry name" value="Helicase_C"/>
    <property type="match status" value="1"/>
</dbReference>
<dbReference type="Proteomes" id="UP001596047">
    <property type="component" value="Unassembled WGS sequence"/>
</dbReference>
<keyword evidence="3" id="KW-0238">DNA-binding</keyword>
<dbReference type="PROSITE" id="PS51192">
    <property type="entry name" value="HELICASE_ATP_BIND_1"/>
    <property type="match status" value="1"/>
</dbReference>
<evidence type="ECO:0000256" key="4">
    <source>
        <dbReference type="SAM" id="MobiDB-lite"/>
    </source>
</evidence>
<dbReference type="PANTHER" id="PTHR30580:SF1">
    <property type="entry name" value="COMF OPERON PROTEIN 1"/>
    <property type="match status" value="1"/>
</dbReference>